<dbReference type="PRINTS" id="PR00382">
    <property type="entry name" value="LIPIDTRNSFER"/>
</dbReference>
<dbReference type="InterPro" id="IPR043325">
    <property type="entry name" value="LTSS"/>
</dbReference>
<dbReference type="GO" id="GO:0006869">
    <property type="term" value="P:lipid transport"/>
    <property type="evidence" value="ECO:0007669"/>
    <property type="project" value="InterPro"/>
</dbReference>
<comment type="subcellular location">
    <subcellularLocation>
        <location evidence="1">Cell membrane</location>
        <topology evidence="1">Lipid-anchor</topology>
        <topology evidence="1">GPI-anchor</topology>
    </subcellularLocation>
</comment>
<dbReference type="GO" id="GO:0005886">
    <property type="term" value="C:plasma membrane"/>
    <property type="evidence" value="ECO:0007669"/>
    <property type="project" value="UniProtKB-SubCell"/>
</dbReference>
<dbReference type="InterPro" id="IPR016140">
    <property type="entry name" value="Bifunc_inhib/LTP/seed_store"/>
</dbReference>
<evidence type="ECO:0000313" key="15">
    <source>
        <dbReference type="Proteomes" id="UP000235145"/>
    </source>
</evidence>
<comment type="caution">
    <text evidence="14">The sequence shown here is derived from an EMBL/GenBank/DDBJ whole genome shotgun (WGS) entry which is preliminary data.</text>
</comment>
<dbReference type="SUPFAM" id="SSF47699">
    <property type="entry name" value="Bifunctional inhibitor/lipid-transfer protein/seed storage 2S albumin"/>
    <property type="match status" value="1"/>
</dbReference>
<evidence type="ECO:0000256" key="7">
    <source>
        <dbReference type="ARBA" id="ARBA00023121"/>
    </source>
</evidence>
<evidence type="ECO:0000256" key="3">
    <source>
        <dbReference type="ARBA" id="ARBA00022448"/>
    </source>
</evidence>
<sequence>MALKGQEVMSLVLVLMVMVWGGARAQSSTCTNTLMGLASCLNYVTGNSSTPSPSCCSQLSTVVQSQPRCLCSLLNGNGPNIGVTINQTLAISLPGACQVQTPPLNLCNAVANGPASGPASGPTSSTVSPTSSQSEPSGETPETEAPTATSTPSVPSASGDGSGSKSTPSTNNNASNGNKFGAPSYLLLLVLLFGMKY</sequence>
<dbReference type="Proteomes" id="UP000235145">
    <property type="component" value="Unassembled WGS sequence"/>
</dbReference>
<dbReference type="FunFam" id="1.10.110.10:FF:000001">
    <property type="entry name" value="Bifunctional inhibitor/lipid-transfer protein/seed storage 2S albumin superfamily protein"/>
    <property type="match status" value="1"/>
</dbReference>
<evidence type="ECO:0000313" key="14">
    <source>
        <dbReference type="EMBL" id="KAJ0191147.1"/>
    </source>
</evidence>
<keyword evidence="6 12" id="KW-0732">Signal</keyword>
<feature type="signal peptide" evidence="12">
    <location>
        <begin position="1"/>
        <end position="25"/>
    </location>
</feature>
<dbReference type="InterPro" id="IPR000528">
    <property type="entry name" value="Plant_nsLTP"/>
</dbReference>
<keyword evidence="10" id="KW-0449">Lipoprotein</keyword>
<evidence type="ECO:0000256" key="10">
    <source>
        <dbReference type="ARBA" id="ARBA00023288"/>
    </source>
</evidence>
<feature type="domain" description="Bifunctional inhibitor/plant lipid transfer protein/seed storage helical" evidence="13">
    <location>
        <begin position="30"/>
        <end position="107"/>
    </location>
</feature>
<proteinExistence type="inferred from homology"/>
<name>A0A9R1WZR3_LACSA</name>
<evidence type="ECO:0000256" key="6">
    <source>
        <dbReference type="ARBA" id="ARBA00022729"/>
    </source>
</evidence>
<dbReference type="Gene3D" id="1.10.110.10">
    <property type="entry name" value="Plant lipid-transfer and hydrophobic proteins"/>
    <property type="match status" value="1"/>
</dbReference>
<evidence type="ECO:0000256" key="9">
    <source>
        <dbReference type="ARBA" id="ARBA00023180"/>
    </source>
</evidence>
<keyword evidence="5" id="KW-0336">GPI-anchor</keyword>
<dbReference type="PANTHER" id="PTHR33044">
    <property type="entry name" value="BIFUNCTIONAL INHIBITOR/LIPID-TRANSFER PROTEIN/SEED STORAGE 2S ALBUMIN SUPERFAMILY PROTEIN-RELATED"/>
    <property type="match status" value="1"/>
</dbReference>
<dbReference type="InterPro" id="IPR036312">
    <property type="entry name" value="Bifun_inhib/LTP/seed_sf"/>
</dbReference>
<dbReference type="GO" id="GO:0098552">
    <property type="term" value="C:side of membrane"/>
    <property type="evidence" value="ECO:0007669"/>
    <property type="project" value="UniProtKB-KW"/>
</dbReference>
<evidence type="ECO:0000256" key="5">
    <source>
        <dbReference type="ARBA" id="ARBA00022622"/>
    </source>
</evidence>
<comment type="similarity">
    <text evidence="2">Belongs to the plant LTP family.</text>
</comment>
<evidence type="ECO:0000256" key="8">
    <source>
        <dbReference type="ARBA" id="ARBA00023157"/>
    </source>
</evidence>
<dbReference type="Pfam" id="PF14368">
    <property type="entry name" value="LTP_2"/>
    <property type="match status" value="1"/>
</dbReference>
<feature type="compositionally biased region" description="Polar residues" evidence="11">
    <location>
        <begin position="163"/>
        <end position="178"/>
    </location>
</feature>
<feature type="chain" id="PRO_5040270750" description="Bifunctional inhibitor/plant lipid transfer protein/seed storage helical domain-containing protein" evidence="12">
    <location>
        <begin position="26"/>
        <end position="197"/>
    </location>
</feature>
<keyword evidence="15" id="KW-1185">Reference proteome</keyword>
<gene>
    <name evidence="14" type="ORF">LSAT_V11C800412270</name>
</gene>
<keyword evidence="7" id="KW-0446">Lipid-binding</keyword>
<keyword evidence="4" id="KW-1003">Cell membrane</keyword>
<dbReference type="CDD" id="cd00010">
    <property type="entry name" value="AAI_LTSS"/>
    <property type="match status" value="1"/>
</dbReference>
<keyword evidence="5" id="KW-0472">Membrane</keyword>
<reference evidence="14 15" key="1">
    <citation type="journal article" date="2017" name="Nat. Commun.">
        <title>Genome assembly with in vitro proximity ligation data and whole-genome triplication in lettuce.</title>
        <authorList>
            <person name="Reyes-Chin-Wo S."/>
            <person name="Wang Z."/>
            <person name="Yang X."/>
            <person name="Kozik A."/>
            <person name="Arikit S."/>
            <person name="Song C."/>
            <person name="Xia L."/>
            <person name="Froenicke L."/>
            <person name="Lavelle D.O."/>
            <person name="Truco M.J."/>
            <person name="Xia R."/>
            <person name="Zhu S."/>
            <person name="Xu C."/>
            <person name="Xu H."/>
            <person name="Xu X."/>
            <person name="Cox K."/>
            <person name="Korf I."/>
            <person name="Meyers B.C."/>
            <person name="Michelmore R.W."/>
        </authorList>
    </citation>
    <scope>NUCLEOTIDE SEQUENCE [LARGE SCALE GENOMIC DNA]</scope>
    <source>
        <strain evidence="15">cv. Salinas</strain>
        <tissue evidence="14">Seedlings</tissue>
    </source>
</reference>
<accession>A0A9R1WZR3</accession>
<organism evidence="14 15">
    <name type="scientific">Lactuca sativa</name>
    <name type="common">Garden lettuce</name>
    <dbReference type="NCBI Taxonomy" id="4236"/>
    <lineage>
        <taxon>Eukaryota</taxon>
        <taxon>Viridiplantae</taxon>
        <taxon>Streptophyta</taxon>
        <taxon>Embryophyta</taxon>
        <taxon>Tracheophyta</taxon>
        <taxon>Spermatophyta</taxon>
        <taxon>Magnoliopsida</taxon>
        <taxon>eudicotyledons</taxon>
        <taxon>Gunneridae</taxon>
        <taxon>Pentapetalae</taxon>
        <taxon>asterids</taxon>
        <taxon>campanulids</taxon>
        <taxon>Asterales</taxon>
        <taxon>Asteraceae</taxon>
        <taxon>Cichorioideae</taxon>
        <taxon>Cichorieae</taxon>
        <taxon>Lactucinae</taxon>
        <taxon>Lactuca</taxon>
    </lineage>
</organism>
<evidence type="ECO:0000256" key="1">
    <source>
        <dbReference type="ARBA" id="ARBA00004609"/>
    </source>
</evidence>
<evidence type="ECO:0000256" key="12">
    <source>
        <dbReference type="SAM" id="SignalP"/>
    </source>
</evidence>
<dbReference type="GO" id="GO:0008289">
    <property type="term" value="F:lipid binding"/>
    <property type="evidence" value="ECO:0007669"/>
    <property type="project" value="UniProtKB-KW"/>
</dbReference>
<feature type="compositionally biased region" description="Low complexity" evidence="11">
    <location>
        <begin position="115"/>
        <end position="159"/>
    </location>
</feature>
<dbReference type="AlphaFoldDB" id="A0A9R1WZR3"/>
<evidence type="ECO:0000256" key="11">
    <source>
        <dbReference type="SAM" id="MobiDB-lite"/>
    </source>
</evidence>
<keyword evidence="8" id="KW-1015">Disulfide bond</keyword>
<dbReference type="SMART" id="SM00499">
    <property type="entry name" value="AAI"/>
    <property type="match status" value="1"/>
</dbReference>
<feature type="region of interest" description="Disordered" evidence="11">
    <location>
        <begin position="115"/>
        <end position="178"/>
    </location>
</feature>
<keyword evidence="9" id="KW-0325">Glycoprotein</keyword>
<dbReference type="EMBL" id="NBSK02000008">
    <property type="protein sequence ID" value="KAJ0191147.1"/>
    <property type="molecule type" value="Genomic_DNA"/>
</dbReference>
<evidence type="ECO:0000256" key="4">
    <source>
        <dbReference type="ARBA" id="ARBA00022475"/>
    </source>
</evidence>
<protein>
    <recommendedName>
        <fullName evidence="13">Bifunctional inhibitor/plant lipid transfer protein/seed storage helical domain-containing protein</fullName>
    </recommendedName>
</protein>
<evidence type="ECO:0000256" key="2">
    <source>
        <dbReference type="ARBA" id="ARBA00009748"/>
    </source>
</evidence>
<keyword evidence="3" id="KW-0813">Transport</keyword>
<evidence type="ECO:0000259" key="13">
    <source>
        <dbReference type="SMART" id="SM00499"/>
    </source>
</evidence>
<dbReference type="OrthoDB" id="911994at2759"/>